<reference evidence="2 3" key="1">
    <citation type="journal article" date="2023" name="Elife">
        <title>Identification of key yeast species and microbe-microbe interactions impacting larval growth of Drosophila in the wild.</title>
        <authorList>
            <person name="Mure A."/>
            <person name="Sugiura Y."/>
            <person name="Maeda R."/>
            <person name="Honda K."/>
            <person name="Sakurai N."/>
            <person name="Takahashi Y."/>
            <person name="Watada M."/>
            <person name="Katoh T."/>
            <person name="Gotoh A."/>
            <person name="Gotoh Y."/>
            <person name="Taniguchi I."/>
            <person name="Nakamura K."/>
            <person name="Hayashi T."/>
            <person name="Katayama T."/>
            <person name="Uemura T."/>
            <person name="Hattori Y."/>
        </authorList>
    </citation>
    <scope>NUCLEOTIDE SEQUENCE [LARGE SCALE GENOMIC DNA]</scope>
    <source>
        <strain evidence="2 3">SB-73</strain>
    </source>
</reference>
<evidence type="ECO:0000256" key="1">
    <source>
        <dbReference type="SAM" id="MobiDB-lite"/>
    </source>
</evidence>
<gene>
    <name evidence="2" type="ORF">DASB73_017050</name>
</gene>
<keyword evidence="3" id="KW-1185">Reference proteome</keyword>
<evidence type="ECO:0000313" key="3">
    <source>
        <dbReference type="Proteomes" id="UP001362899"/>
    </source>
</evidence>
<dbReference type="AlphaFoldDB" id="A0AAV5RHR2"/>
<dbReference type="Proteomes" id="UP001362899">
    <property type="component" value="Unassembled WGS sequence"/>
</dbReference>
<evidence type="ECO:0000313" key="2">
    <source>
        <dbReference type="EMBL" id="GMM50747.1"/>
    </source>
</evidence>
<feature type="compositionally biased region" description="Polar residues" evidence="1">
    <location>
        <begin position="1"/>
        <end position="12"/>
    </location>
</feature>
<dbReference type="EMBL" id="BTGC01000003">
    <property type="protein sequence ID" value="GMM50747.1"/>
    <property type="molecule type" value="Genomic_DNA"/>
</dbReference>
<organism evidence="2 3">
    <name type="scientific">Starmerella bacillaris</name>
    <name type="common">Yeast</name>
    <name type="synonym">Candida zemplinina</name>
    <dbReference type="NCBI Taxonomy" id="1247836"/>
    <lineage>
        <taxon>Eukaryota</taxon>
        <taxon>Fungi</taxon>
        <taxon>Dikarya</taxon>
        <taxon>Ascomycota</taxon>
        <taxon>Saccharomycotina</taxon>
        <taxon>Dipodascomycetes</taxon>
        <taxon>Dipodascales</taxon>
        <taxon>Trichomonascaceae</taxon>
        <taxon>Starmerella</taxon>
    </lineage>
</organism>
<proteinExistence type="predicted"/>
<name>A0AAV5RHR2_STABA</name>
<protein>
    <submittedName>
        <fullName evidence="2">Uncharacterized protein</fullName>
    </submittedName>
</protein>
<sequence>METTSSWVTTDADSPRFLGNEYLNSPDKEIKNNQLNEQGNRHGLEDSGTCIIHDEPDELKNILSQRIKEQTTEIQNSTISDQNKAQNMPPGAPFKDDICEFVPSANSILHTDEGKTPTTSFKPAVKRFSCPNNTSQPLEFLEDQVQRGYHIEKSRPASSTGIPEVPISSNVATDPLERYRALINRKQNELLQSPYNALNFYAAVRLTPMCVKKGAYQVVSCQPGLKAQKLSWLYSFVSHGKSSHKWSLIPTASHLETTSSVRPIATLETWGHSIKSYESQVNDLLDCENAQTFNLSHYWDSYRSDGCHIGFKIDDDFRFEWKREMVNNNLNENSLYLWRISTVDDKLVTPVARFIDTSFISNPIDDSDLWSIEVDTDLIPAHIALVSAFNLKVSRARSHSIFAPRSPNIKSPTYLNNFSFQDDDHIYYNIERYWENNSSPKSEDNLDSAKKTKPHQIFKVFNGLYLQQIALRPEVIKELEIEMRQRIEIIKVRYSI</sequence>
<accession>A0AAV5RHR2</accession>
<feature type="region of interest" description="Disordered" evidence="1">
    <location>
        <begin position="1"/>
        <end position="27"/>
    </location>
</feature>
<comment type="caution">
    <text evidence="2">The sequence shown here is derived from an EMBL/GenBank/DDBJ whole genome shotgun (WGS) entry which is preliminary data.</text>
</comment>